<dbReference type="PANTHER" id="PTHR11407:SF69">
    <property type="entry name" value="LYSOZYME C, MILK ISOZYME"/>
    <property type="match status" value="1"/>
</dbReference>
<proteinExistence type="predicted"/>
<evidence type="ECO:0000256" key="1">
    <source>
        <dbReference type="SAM" id="Phobius"/>
    </source>
</evidence>
<dbReference type="InterPro" id="IPR001916">
    <property type="entry name" value="Glyco_hydro_22"/>
</dbReference>
<dbReference type="GO" id="GO:0003796">
    <property type="term" value="F:lysozyme activity"/>
    <property type="evidence" value="ECO:0007669"/>
    <property type="project" value="TreeGrafter"/>
</dbReference>
<dbReference type="EMBL" id="KV965514">
    <property type="protein sequence ID" value="PIO16222.1"/>
    <property type="molecule type" value="Genomic_DNA"/>
</dbReference>
<feature type="transmembrane region" description="Helical" evidence="1">
    <location>
        <begin position="6"/>
        <end position="30"/>
    </location>
</feature>
<evidence type="ECO:0000313" key="2">
    <source>
        <dbReference type="EMBL" id="PIO16222.1"/>
    </source>
</evidence>
<gene>
    <name evidence="2" type="ORF">AB205_0108220</name>
</gene>
<keyword evidence="1" id="KW-0472">Membrane</keyword>
<evidence type="ECO:0000313" key="3">
    <source>
        <dbReference type="Proteomes" id="UP000228934"/>
    </source>
</evidence>
<organism evidence="2 3">
    <name type="scientific">Aquarana catesbeiana</name>
    <name type="common">American bullfrog</name>
    <name type="synonym">Rana catesbeiana</name>
    <dbReference type="NCBI Taxonomy" id="8400"/>
    <lineage>
        <taxon>Eukaryota</taxon>
        <taxon>Metazoa</taxon>
        <taxon>Chordata</taxon>
        <taxon>Craniata</taxon>
        <taxon>Vertebrata</taxon>
        <taxon>Euteleostomi</taxon>
        <taxon>Amphibia</taxon>
        <taxon>Batrachia</taxon>
        <taxon>Anura</taxon>
        <taxon>Neobatrachia</taxon>
        <taxon>Ranoidea</taxon>
        <taxon>Ranidae</taxon>
        <taxon>Aquarana</taxon>
    </lineage>
</organism>
<dbReference type="Gene3D" id="1.10.530.10">
    <property type="match status" value="1"/>
</dbReference>
<sequence length="141" mass="15772">IPFQETGFLGIIKLTNMKVILFLALCLYLSYGSEGRKLNKCEFVNIAKSKLNGYAGGSAADWVCLVQHESNFDTKAIHHNGKKAPIMDYFKLTANIGAMMERQQELQMDVGLSVVDGLAKSMQRKELGIVYFWMLKTINGC</sequence>
<keyword evidence="1" id="KW-1133">Transmembrane helix</keyword>
<accession>A0A2G9QKR8</accession>
<dbReference type="PANTHER" id="PTHR11407">
    <property type="entry name" value="LYSOZYME C"/>
    <property type="match status" value="1"/>
</dbReference>
<dbReference type="PROSITE" id="PS51348">
    <property type="entry name" value="GLYCOSYL_HYDROL_F22_2"/>
    <property type="match status" value="1"/>
</dbReference>
<name>A0A2G9QKR8_AQUCT</name>
<keyword evidence="1" id="KW-0812">Transmembrane</keyword>
<dbReference type="AlphaFoldDB" id="A0A2G9QKR8"/>
<dbReference type="SUPFAM" id="SSF53955">
    <property type="entry name" value="Lysozyme-like"/>
    <property type="match status" value="1"/>
</dbReference>
<dbReference type="Pfam" id="PF00062">
    <property type="entry name" value="Lys"/>
    <property type="match status" value="1"/>
</dbReference>
<keyword evidence="3" id="KW-1185">Reference proteome</keyword>
<feature type="non-terminal residue" evidence="2">
    <location>
        <position position="1"/>
    </location>
</feature>
<protein>
    <submittedName>
        <fullName evidence="2">Uncharacterized protein</fullName>
    </submittedName>
</protein>
<dbReference type="OrthoDB" id="17373at2759"/>
<dbReference type="Proteomes" id="UP000228934">
    <property type="component" value="Unassembled WGS sequence"/>
</dbReference>
<reference evidence="3" key="1">
    <citation type="journal article" date="2017" name="Nat. Commun.">
        <title>The North American bullfrog draft genome provides insight into hormonal regulation of long noncoding RNA.</title>
        <authorList>
            <person name="Hammond S.A."/>
            <person name="Warren R.L."/>
            <person name="Vandervalk B.P."/>
            <person name="Kucuk E."/>
            <person name="Khan H."/>
            <person name="Gibb E.A."/>
            <person name="Pandoh P."/>
            <person name="Kirk H."/>
            <person name="Zhao Y."/>
            <person name="Jones M."/>
            <person name="Mungall A.J."/>
            <person name="Coope R."/>
            <person name="Pleasance S."/>
            <person name="Moore R.A."/>
            <person name="Holt R.A."/>
            <person name="Round J.M."/>
            <person name="Ohora S."/>
            <person name="Walle B.V."/>
            <person name="Veldhoen N."/>
            <person name="Helbing C.C."/>
            <person name="Birol I."/>
        </authorList>
    </citation>
    <scope>NUCLEOTIDE SEQUENCE [LARGE SCALE GENOMIC DNA]</scope>
</reference>
<dbReference type="InterPro" id="IPR023346">
    <property type="entry name" value="Lysozyme-like_dom_sf"/>
</dbReference>